<organism evidence="3 4">
    <name type="scientific">Taibaiella lutea</name>
    <dbReference type="NCBI Taxonomy" id="2608001"/>
    <lineage>
        <taxon>Bacteria</taxon>
        <taxon>Pseudomonadati</taxon>
        <taxon>Bacteroidota</taxon>
        <taxon>Chitinophagia</taxon>
        <taxon>Chitinophagales</taxon>
        <taxon>Chitinophagaceae</taxon>
        <taxon>Taibaiella</taxon>
    </lineage>
</organism>
<dbReference type="RefSeq" id="WP_150031742.1">
    <property type="nucleotide sequence ID" value="NZ_VWSH01000001.1"/>
</dbReference>
<keyword evidence="1" id="KW-0732">Signal</keyword>
<evidence type="ECO:0000313" key="3">
    <source>
        <dbReference type="EMBL" id="KAA5537166.1"/>
    </source>
</evidence>
<dbReference type="AlphaFoldDB" id="A0A5M6CQE9"/>
<evidence type="ECO:0000313" key="4">
    <source>
        <dbReference type="Proteomes" id="UP000323632"/>
    </source>
</evidence>
<dbReference type="Proteomes" id="UP000323632">
    <property type="component" value="Unassembled WGS sequence"/>
</dbReference>
<proteinExistence type="predicted"/>
<dbReference type="SUPFAM" id="SSF51261">
    <property type="entry name" value="Duplicated hybrid motif"/>
    <property type="match status" value="1"/>
</dbReference>
<keyword evidence="4" id="KW-1185">Reference proteome</keyword>
<feature type="domain" description="M23ase beta-sheet core" evidence="2">
    <location>
        <begin position="50"/>
        <end position="106"/>
    </location>
</feature>
<dbReference type="InterPro" id="IPR050570">
    <property type="entry name" value="Cell_wall_metabolism_enzyme"/>
</dbReference>
<accession>A0A5M6CQE9</accession>
<dbReference type="CDD" id="cd12797">
    <property type="entry name" value="M23_peptidase"/>
    <property type="match status" value="1"/>
</dbReference>
<feature type="signal peptide" evidence="1">
    <location>
        <begin position="1"/>
        <end position="21"/>
    </location>
</feature>
<dbReference type="InterPro" id="IPR011055">
    <property type="entry name" value="Dup_hybrid_motif"/>
</dbReference>
<sequence>MKHFFSVLVLTLSVISLNAQNNYPRNYFRNPLDIPVRLAGNFAECRPNHFHTGLDLKTNEQENMNVYAAADGYVSRISISHSGYGNAVYITHPNGYTTLYGHLNDFFPALQTYVLNQQYNKESWNLDISLTPQQFPVKKGQFIAYSGTTGGSTGPHLHFEIRDTKTEHVLNAALFGIPYEDNIAPVAKSIAIYNSQNIYEQSLKIFPLKKVGKIYTTLKPVDIAGGSIRIAVKADDYMNGSPNTLGVYEMKLYMDDSLQAAWKLNDIDFDENRYVNAFADYKLKEENKGWYQTLFKTSGNKLSNYTFLNKYNGELMLGADKKHAIRIELFDVLGNNATIKFDAVSNLALATKTGNCNYWRTSEIHSINTKTLSFQCNAAALYDNICFKYSEEDSKKGISKAVQLMNTKVPLQNEAMLKVKLNKNISGYLQSKLVFIHHVKAAALPGNNPQDAAAASFENGWAKASIKTFGNYYVDIDTTGPAIKPLQKEGDLGTAKTIRFTVTDNLTSVQNFRAELDGKWLRFVRVGDTYIYTFDEHCDSGNHNLTVKASDENNNDSKLIFTFSR</sequence>
<feature type="domain" description="M23ase beta-sheet core" evidence="2">
    <location>
        <begin position="136"/>
        <end position="165"/>
    </location>
</feature>
<dbReference type="PANTHER" id="PTHR21666">
    <property type="entry name" value="PEPTIDASE-RELATED"/>
    <property type="match status" value="1"/>
</dbReference>
<dbReference type="PANTHER" id="PTHR21666:SF270">
    <property type="entry name" value="MUREIN HYDROLASE ACTIVATOR ENVC"/>
    <property type="match status" value="1"/>
</dbReference>
<dbReference type="GO" id="GO:0004222">
    <property type="term" value="F:metalloendopeptidase activity"/>
    <property type="evidence" value="ECO:0007669"/>
    <property type="project" value="TreeGrafter"/>
</dbReference>
<dbReference type="Pfam" id="PF01551">
    <property type="entry name" value="Peptidase_M23"/>
    <property type="match status" value="2"/>
</dbReference>
<protein>
    <submittedName>
        <fullName evidence="3">M23 family metallopeptidase</fullName>
    </submittedName>
</protein>
<feature type="chain" id="PRO_5024431859" evidence="1">
    <location>
        <begin position="22"/>
        <end position="565"/>
    </location>
</feature>
<gene>
    <name evidence="3" type="ORF">F0919_05700</name>
</gene>
<dbReference type="Gene3D" id="2.70.70.10">
    <property type="entry name" value="Glucose Permease (Domain IIA)"/>
    <property type="match status" value="1"/>
</dbReference>
<reference evidence="3 4" key="1">
    <citation type="submission" date="2019-09" db="EMBL/GenBank/DDBJ databases">
        <title>Genome sequence and assembly of Taibaiella sp.</title>
        <authorList>
            <person name="Chhetri G."/>
        </authorList>
    </citation>
    <scope>NUCLEOTIDE SEQUENCE [LARGE SCALE GENOMIC DNA]</scope>
    <source>
        <strain evidence="3 4">KVB11</strain>
    </source>
</reference>
<dbReference type="InterPro" id="IPR016047">
    <property type="entry name" value="M23ase_b-sheet_dom"/>
</dbReference>
<evidence type="ECO:0000259" key="2">
    <source>
        <dbReference type="Pfam" id="PF01551"/>
    </source>
</evidence>
<dbReference type="EMBL" id="VWSH01000001">
    <property type="protein sequence ID" value="KAA5537166.1"/>
    <property type="molecule type" value="Genomic_DNA"/>
</dbReference>
<comment type="caution">
    <text evidence="3">The sequence shown here is derived from an EMBL/GenBank/DDBJ whole genome shotgun (WGS) entry which is preliminary data.</text>
</comment>
<evidence type="ECO:0000256" key="1">
    <source>
        <dbReference type="SAM" id="SignalP"/>
    </source>
</evidence>
<name>A0A5M6CQE9_9BACT</name>